<evidence type="ECO:0000313" key="1">
    <source>
        <dbReference type="EMBL" id="HIU60099.1"/>
    </source>
</evidence>
<organism evidence="1 2">
    <name type="scientific">Candidatus Stercoripulliclostridium merdigallinarum</name>
    <dbReference type="NCBI Taxonomy" id="2840951"/>
    <lineage>
        <taxon>Bacteria</taxon>
        <taxon>Bacillati</taxon>
        <taxon>Bacillota</taxon>
        <taxon>Clostridia</taxon>
        <taxon>Eubacteriales</taxon>
        <taxon>Candidatus Stercoripulliclostridium</taxon>
    </lineage>
</organism>
<dbReference type="PROSITE" id="PS51257">
    <property type="entry name" value="PROKAR_LIPOPROTEIN"/>
    <property type="match status" value="1"/>
</dbReference>
<dbReference type="Proteomes" id="UP000824094">
    <property type="component" value="Unassembled WGS sequence"/>
</dbReference>
<accession>A0A9D1MGY8</accession>
<evidence type="ECO:0008006" key="3">
    <source>
        <dbReference type="Google" id="ProtNLM"/>
    </source>
</evidence>
<sequence length="473" mass="52294">MKRKILISVAIILTAALLVTVLVACNKSYKQDALPDSPGAEAAVTSNGGMAVKVGNYLYFINGYAGQDGDNEFKNVVKGAIMRAPIENGVPNRDKVQTVVPKNVYNSEESSSLVIKNGYIYFTTPNDENDSNGDPKSSEMILMRSTLDGSKIETIAKFDDYTVTYRVSANYIVYKKGTELRLIDLNDKFEDSLVASEVGTVVFPDYADNSNALDDVVFYTKTPADPYASHNEIWAYRAGSAPVKAIDGLGNYDIAVLPHPAGYSITILDVDFVGTDKVRLHYTKTDSGANKRSTGVYSYTFDASFAFNSANEIRYTKGVTYTALKFVDDMHILATDSDSIDMIYFENNEWKRMPVVEAAATVMDVVKTDNSYALTYLQSNVVKKLNFTFAGTLTLETNTTLFNNAYSSDWLGLDLVDGIVYFFNDDVLDNIYYLDLKKVDSRDVRTQTATRLGVFSDTDIIAMLESDTASTEE</sequence>
<evidence type="ECO:0000313" key="2">
    <source>
        <dbReference type="Proteomes" id="UP000824094"/>
    </source>
</evidence>
<dbReference type="EMBL" id="DVNF01000055">
    <property type="protein sequence ID" value="HIU60099.1"/>
    <property type="molecule type" value="Genomic_DNA"/>
</dbReference>
<proteinExistence type="predicted"/>
<dbReference type="AlphaFoldDB" id="A0A9D1MGY8"/>
<reference evidence="1" key="1">
    <citation type="submission" date="2020-10" db="EMBL/GenBank/DDBJ databases">
        <authorList>
            <person name="Gilroy R."/>
        </authorList>
    </citation>
    <scope>NUCLEOTIDE SEQUENCE</scope>
    <source>
        <strain evidence="1">18911</strain>
    </source>
</reference>
<comment type="caution">
    <text evidence="1">The sequence shown here is derived from an EMBL/GenBank/DDBJ whole genome shotgun (WGS) entry which is preliminary data.</text>
</comment>
<name>A0A9D1MGY8_9FIRM</name>
<protein>
    <recommendedName>
        <fullName evidence="3">DUF4374 domain-containing protein</fullName>
    </recommendedName>
</protein>
<reference evidence="1" key="2">
    <citation type="journal article" date="2021" name="PeerJ">
        <title>Extensive microbial diversity within the chicken gut microbiome revealed by metagenomics and culture.</title>
        <authorList>
            <person name="Gilroy R."/>
            <person name="Ravi A."/>
            <person name="Getino M."/>
            <person name="Pursley I."/>
            <person name="Horton D.L."/>
            <person name="Alikhan N.F."/>
            <person name="Baker D."/>
            <person name="Gharbi K."/>
            <person name="Hall N."/>
            <person name="Watson M."/>
            <person name="Adriaenssens E.M."/>
            <person name="Foster-Nyarko E."/>
            <person name="Jarju S."/>
            <person name="Secka A."/>
            <person name="Antonio M."/>
            <person name="Oren A."/>
            <person name="Chaudhuri R.R."/>
            <person name="La Ragione R."/>
            <person name="Hildebrand F."/>
            <person name="Pallen M.J."/>
        </authorList>
    </citation>
    <scope>NUCLEOTIDE SEQUENCE</scope>
    <source>
        <strain evidence="1">18911</strain>
    </source>
</reference>
<gene>
    <name evidence="1" type="ORF">IAB05_01765</name>
</gene>